<evidence type="ECO:0000313" key="3">
    <source>
        <dbReference type="Proteomes" id="UP000031620"/>
    </source>
</evidence>
<dbReference type="KEGG" id="lho:LOOC260_104950"/>
<dbReference type="GO" id="GO:0016740">
    <property type="term" value="F:transferase activity"/>
    <property type="evidence" value="ECO:0007669"/>
    <property type="project" value="UniProtKB-KW"/>
</dbReference>
<organism evidence="2 3">
    <name type="scientific">Paucilactobacillus hokkaidonensis JCM 18461</name>
    <dbReference type="NCBI Taxonomy" id="1291742"/>
    <lineage>
        <taxon>Bacteria</taxon>
        <taxon>Bacillati</taxon>
        <taxon>Bacillota</taxon>
        <taxon>Bacilli</taxon>
        <taxon>Lactobacillales</taxon>
        <taxon>Lactobacillaceae</taxon>
        <taxon>Paucilactobacillus</taxon>
    </lineage>
</organism>
<dbReference type="SUPFAM" id="SSF53448">
    <property type="entry name" value="Nucleotide-diphospho-sugar transferases"/>
    <property type="match status" value="1"/>
</dbReference>
<dbReference type="Gene3D" id="3.90.550.10">
    <property type="entry name" value="Spore Coat Polysaccharide Biosynthesis Protein SpsA, Chain A"/>
    <property type="match status" value="1"/>
</dbReference>
<dbReference type="Pfam" id="PF00535">
    <property type="entry name" value="Glycos_transf_2"/>
    <property type="match status" value="1"/>
</dbReference>
<dbReference type="Proteomes" id="UP000031620">
    <property type="component" value="Chromosome"/>
</dbReference>
<dbReference type="InterPro" id="IPR050834">
    <property type="entry name" value="Glycosyltransf_2"/>
</dbReference>
<dbReference type="STRING" id="1291742.LOOC260_104950"/>
<dbReference type="EMBL" id="AP014680">
    <property type="protein sequence ID" value="BAP85058.1"/>
    <property type="molecule type" value="Genomic_DNA"/>
</dbReference>
<proteinExistence type="predicted"/>
<protein>
    <submittedName>
        <fullName evidence="2">Putative glycosyltransferase</fullName>
    </submittedName>
</protein>
<accession>A0A0A1GW29</accession>
<dbReference type="HOGENOM" id="CLU_870939_0_0_9"/>
<name>A0A0A1GW29_9LACO</name>
<dbReference type="InterPro" id="IPR001173">
    <property type="entry name" value="Glyco_trans_2-like"/>
</dbReference>
<dbReference type="CDD" id="cd00761">
    <property type="entry name" value="Glyco_tranf_GTA_type"/>
    <property type="match status" value="1"/>
</dbReference>
<feature type="domain" description="Glycosyltransferase 2-like" evidence="1">
    <location>
        <begin position="5"/>
        <end position="121"/>
    </location>
</feature>
<evidence type="ECO:0000259" key="1">
    <source>
        <dbReference type="Pfam" id="PF00535"/>
    </source>
</evidence>
<dbReference type="PANTHER" id="PTHR43685:SF2">
    <property type="entry name" value="GLYCOSYLTRANSFERASE 2-LIKE DOMAIN-CONTAINING PROTEIN"/>
    <property type="match status" value="1"/>
</dbReference>
<reference evidence="2 3" key="1">
    <citation type="submission" date="2014-11" db="EMBL/GenBank/DDBJ databases">
        <title>Complete genome sequence and analysis of Lactobacillus hokkaidonensis LOOC260T.</title>
        <authorList>
            <person name="Tanizawa Y."/>
            <person name="Tohno M."/>
            <person name="Kaminuma E."/>
            <person name="Nakamura Y."/>
            <person name="Arita M."/>
        </authorList>
    </citation>
    <scope>NUCLEOTIDE SEQUENCE [LARGE SCALE GENOMIC DNA]</scope>
    <source>
        <strain evidence="2 3">LOOC260</strain>
    </source>
</reference>
<keyword evidence="2" id="KW-0808">Transferase</keyword>
<gene>
    <name evidence="2" type="ORF">LOOC260_104950</name>
</gene>
<dbReference type="AlphaFoldDB" id="A0A0A1GW29"/>
<sequence length="319" mass="36457">MNLISVVLPVKNNAAVLPNLLADLKQQNYQNFEVIFVDNNSVDQTYQQLVAFKRLSGIPTTIISQRIRQSIGVSYNQAIDHSNGKYVMFLTPKMRLHPSWLAQVSQTATTKQADIVGYNGQNQQFNDPQDLIASYLVGQTPMSVAGMLINKKLAHSIKFDSKLSMHAETFFLYSIFRNTKSAIFLGGSVRPQIVSKKVDFKAEHLQIVSVLESISECVQQNYPELMPHAWRYKHQTLTQLYRQIKQLSLSNRRIFKGELTKIKAELRTIEFKQLEFSNIGRLKSWLNRQFDRHMIIYPETENSVKLSESAGDLSKTNLG</sequence>
<dbReference type="PANTHER" id="PTHR43685">
    <property type="entry name" value="GLYCOSYLTRANSFERASE"/>
    <property type="match status" value="1"/>
</dbReference>
<dbReference type="RefSeq" id="WP_041092717.1">
    <property type="nucleotide sequence ID" value="NZ_AP014680.1"/>
</dbReference>
<dbReference type="InterPro" id="IPR029044">
    <property type="entry name" value="Nucleotide-diphossugar_trans"/>
</dbReference>
<evidence type="ECO:0000313" key="2">
    <source>
        <dbReference type="EMBL" id="BAP85058.1"/>
    </source>
</evidence>